<dbReference type="InterPro" id="IPR052893">
    <property type="entry name" value="TCS_response_regulator"/>
</dbReference>
<protein>
    <submittedName>
        <fullName evidence="3">Response regulator</fullName>
    </submittedName>
</protein>
<feature type="domain" description="Response regulatory" evidence="2">
    <location>
        <begin position="6"/>
        <end position="127"/>
    </location>
</feature>
<dbReference type="SUPFAM" id="SSF52172">
    <property type="entry name" value="CheY-like"/>
    <property type="match status" value="1"/>
</dbReference>
<keyword evidence="1" id="KW-0597">Phosphoprotein</keyword>
<dbReference type="RefSeq" id="WP_381524192.1">
    <property type="nucleotide sequence ID" value="NZ_JBHULN010000009.1"/>
</dbReference>
<dbReference type="Gene3D" id="3.40.50.2300">
    <property type="match status" value="1"/>
</dbReference>
<dbReference type="InterPro" id="IPR011006">
    <property type="entry name" value="CheY-like_superfamily"/>
</dbReference>
<dbReference type="SMART" id="SM00448">
    <property type="entry name" value="REC"/>
    <property type="match status" value="1"/>
</dbReference>
<evidence type="ECO:0000256" key="1">
    <source>
        <dbReference type="PROSITE-ProRule" id="PRU00169"/>
    </source>
</evidence>
<keyword evidence="4" id="KW-1185">Reference proteome</keyword>
<dbReference type="InterPro" id="IPR001789">
    <property type="entry name" value="Sig_transdc_resp-reg_receiver"/>
</dbReference>
<dbReference type="PANTHER" id="PTHR44520">
    <property type="entry name" value="RESPONSE REGULATOR RCP1-RELATED"/>
    <property type="match status" value="1"/>
</dbReference>
<comment type="caution">
    <text evidence="3">The sequence shown here is derived from an EMBL/GenBank/DDBJ whole genome shotgun (WGS) entry which is preliminary data.</text>
</comment>
<evidence type="ECO:0000313" key="3">
    <source>
        <dbReference type="EMBL" id="MFD2572094.1"/>
    </source>
</evidence>
<dbReference type="EMBL" id="JBHULN010000009">
    <property type="protein sequence ID" value="MFD2572094.1"/>
    <property type="molecule type" value="Genomic_DNA"/>
</dbReference>
<reference evidence="4" key="1">
    <citation type="journal article" date="2019" name="Int. J. Syst. Evol. Microbiol.">
        <title>The Global Catalogue of Microorganisms (GCM) 10K type strain sequencing project: providing services to taxonomists for standard genome sequencing and annotation.</title>
        <authorList>
            <consortium name="The Broad Institute Genomics Platform"/>
            <consortium name="The Broad Institute Genome Sequencing Center for Infectious Disease"/>
            <person name="Wu L."/>
            <person name="Ma J."/>
        </authorList>
    </citation>
    <scope>NUCLEOTIDE SEQUENCE [LARGE SCALE GENOMIC DNA]</scope>
    <source>
        <strain evidence="4">KCTC 42805</strain>
    </source>
</reference>
<dbReference type="PANTHER" id="PTHR44520:SF1">
    <property type="entry name" value="TWO-COMPONENT SYSTEM REGULATORY PROTEIN"/>
    <property type="match status" value="1"/>
</dbReference>
<evidence type="ECO:0000313" key="4">
    <source>
        <dbReference type="Proteomes" id="UP001597469"/>
    </source>
</evidence>
<feature type="modified residue" description="4-aspartylphosphate" evidence="1">
    <location>
        <position position="59"/>
    </location>
</feature>
<gene>
    <name evidence="3" type="ORF">ACFSUS_15725</name>
</gene>
<dbReference type="Pfam" id="PF00072">
    <property type="entry name" value="Response_reg"/>
    <property type="match status" value="1"/>
</dbReference>
<evidence type="ECO:0000259" key="2">
    <source>
        <dbReference type="PROSITE" id="PS50110"/>
    </source>
</evidence>
<sequence>MVTNRLIYLVDDAADYRFLAQQVFSRFVPQAEVRFFISGDDLYQCNQTEQVYPDLILMDLNMPPGLNGIDTVRLLRQSTSWKLIPVVIMSNSASDEEMTQCLEAGANSFLAKSLDFNQMKDTMVSVSNYWLSLNRIPSRQRELI</sequence>
<organism evidence="3 4">
    <name type="scientific">Spirosoma soli</name>
    <dbReference type="NCBI Taxonomy" id="1770529"/>
    <lineage>
        <taxon>Bacteria</taxon>
        <taxon>Pseudomonadati</taxon>
        <taxon>Bacteroidota</taxon>
        <taxon>Cytophagia</taxon>
        <taxon>Cytophagales</taxon>
        <taxon>Cytophagaceae</taxon>
        <taxon>Spirosoma</taxon>
    </lineage>
</organism>
<dbReference type="Proteomes" id="UP001597469">
    <property type="component" value="Unassembled WGS sequence"/>
</dbReference>
<proteinExistence type="predicted"/>
<accession>A0ABW5M5X4</accession>
<dbReference type="PROSITE" id="PS50110">
    <property type="entry name" value="RESPONSE_REGULATORY"/>
    <property type="match status" value="1"/>
</dbReference>
<name>A0ABW5M5X4_9BACT</name>